<dbReference type="AlphaFoldDB" id="A0A2H1W093"/>
<evidence type="ECO:0000313" key="1">
    <source>
        <dbReference type="EMBL" id="SOQ46501.1"/>
    </source>
</evidence>
<accession>A0A2H1W093</accession>
<protein>
    <submittedName>
        <fullName evidence="1">SFRICE_007625</fullName>
    </submittedName>
</protein>
<gene>
    <name evidence="1" type="ORF">SFRICE_007625</name>
</gene>
<organism evidence="1">
    <name type="scientific">Spodoptera frugiperda</name>
    <name type="common">Fall armyworm</name>
    <dbReference type="NCBI Taxonomy" id="7108"/>
    <lineage>
        <taxon>Eukaryota</taxon>
        <taxon>Metazoa</taxon>
        <taxon>Ecdysozoa</taxon>
        <taxon>Arthropoda</taxon>
        <taxon>Hexapoda</taxon>
        <taxon>Insecta</taxon>
        <taxon>Pterygota</taxon>
        <taxon>Neoptera</taxon>
        <taxon>Endopterygota</taxon>
        <taxon>Lepidoptera</taxon>
        <taxon>Glossata</taxon>
        <taxon>Ditrysia</taxon>
        <taxon>Noctuoidea</taxon>
        <taxon>Noctuidae</taxon>
        <taxon>Amphipyrinae</taxon>
        <taxon>Spodoptera</taxon>
    </lineage>
</organism>
<sequence>MDFPCRGDDGRRDGRLTAKPPRCSYTACDRDPGYPCGITTYGRLPPTAMFAQTSDSLVSRPQAAPMEVVERLPPHGADDWRVYGGRGYNLTPSPFQPAYITCLQKETSAAIYCSMLEPSTANLHILLRCDCRTRGLGYDSRVGQSIAGLFSDFRKFLSSSTDLEMCTVYGNRLTTYYMALTTKIVKTYCHTPGTFADSVLLLSYYRKPSSISPEEIEPETPCPAVALATTRPIRQVENHQMTSPLGLGRGERECQTLTD</sequence>
<dbReference type="EMBL" id="ODYU01005548">
    <property type="protein sequence ID" value="SOQ46501.1"/>
    <property type="molecule type" value="Genomic_DNA"/>
</dbReference>
<reference evidence="1" key="1">
    <citation type="submission" date="2016-07" db="EMBL/GenBank/DDBJ databases">
        <authorList>
            <person name="Bretaudeau A."/>
        </authorList>
    </citation>
    <scope>NUCLEOTIDE SEQUENCE</scope>
    <source>
        <strain evidence="1">Rice</strain>
        <tissue evidence="1">Whole body</tissue>
    </source>
</reference>
<name>A0A2H1W093_SPOFR</name>
<proteinExistence type="predicted"/>